<evidence type="ECO:0000256" key="7">
    <source>
        <dbReference type="ARBA" id="ARBA00023163"/>
    </source>
</evidence>
<keyword evidence="4" id="KW-0677">Repeat</keyword>
<feature type="domain" description="XPG-I" evidence="10">
    <location>
        <begin position="120"/>
        <end position="195"/>
    </location>
</feature>
<gene>
    <name evidence="11" type="ORF">M404DRAFT_23895</name>
</gene>
<accession>A0A0C3PHC6</accession>
<keyword evidence="12" id="KW-1185">Reference proteome</keyword>
<evidence type="ECO:0000256" key="9">
    <source>
        <dbReference type="SAM" id="Phobius"/>
    </source>
</evidence>
<evidence type="ECO:0000256" key="2">
    <source>
        <dbReference type="ARBA" id="ARBA00022553"/>
    </source>
</evidence>
<dbReference type="InParanoid" id="A0A0C3PHC6"/>
<evidence type="ECO:0000256" key="3">
    <source>
        <dbReference type="ARBA" id="ARBA00022723"/>
    </source>
</evidence>
<sequence length="547" mass="60660">MLTSWSAPPRSDLIHPSITHIEYIHSRIMVLALWPVANLIFVSWALAYAYVNWLSLVLPLSTILLTSPRSPPHMRVSELWPLLAPAARPYMLSQLAAEMFDPSSDDGGVRLLTVGFNASFNWHVAPGEADVELANLQSYGLIEAVVTLYNDVLLFGVTCIIRSISGTPYSTRYEDILVYSSKDIENCASLELGDLYLILLMSSVDAETGNQWCSMDVARRLAKYGFGRSLLRVATTLQFAKFMSFVSKWHDSLLGHRHYELACIIVEECIEFPDPAVLAMYLLPLTSWLDNGHPPVTVVMSRQPDLTSLVEFCSQHLDWPPDIIQSRLVDAHAGAAVRALIQLSIVFTNQLMVFTYVTFPLTDVTGTVRSRPPSVLHLCTAASPTNATCPQLNSLTSLWYLFIHVAFLLTDVSNGTSAIAFLQSHISVQQSDYITDILLNATHNQSVIFTYATFSLTLLRYSPQPLSFNPISPQYSPTSPSLSPASPTSQLSILSRSLHQLSLSRAILTAALSPPPLNQIFSDFFNVFSNLLRSHCVQLNISTMVTF</sequence>
<dbReference type="GO" id="GO:0046872">
    <property type="term" value="F:metal ion binding"/>
    <property type="evidence" value="ECO:0007669"/>
    <property type="project" value="UniProtKB-KW"/>
</dbReference>
<evidence type="ECO:0000256" key="1">
    <source>
        <dbReference type="ARBA" id="ARBA00004123"/>
    </source>
</evidence>
<dbReference type="InterPro" id="IPR006086">
    <property type="entry name" value="XPG-I_dom"/>
</dbReference>
<keyword evidence="2" id="KW-0597">Phosphoprotein</keyword>
<reference evidence="12" key="2">
    <citation type="submission" date="2015-01" db="EMBL/GenBank/DDBJ databases">
        <title>Evolutionary Origins and Diversification of the Mycorrhizal Mutualists.</title>
        <authorList>
            <consortium name="DOE Joint Genome Institute"/>
            <consortium name="Mycorrhizal Genomics Consortium"/>
            <person name="Kohler A."/>
            <person name="Kuo A."/>
            <person name="Nagy L.G."/>
            <person name="Floudas D."/>
            <person name="Copeland A."/>
            <person name="Barry K.W."/>
            <person name="Cichocki N."/>
            <person name="Veneault-Fourrey C."/>
            <person name="LaButti K."/>
            <person name="Lindquist E.A."/>
            <person name="Lipzen A."/>
            <person name="Lundell T."/>
            <person name="Morin E."/>
            <person name="Murat C."/>
            <person name="Riley R."/>
            <person name="Ohm R."/>
            <person name="Sun H."/>
            <person name="Tunlid A."/>
            <person name="Henrissat B."/>
            <person name="Grigoriev I.V."/>
            <person name="Hibbett D.S."/>
            <person name="Martin F."/>
        </authorList>
    </citation>
    <scope>NUCLEOTIDE SEQUENCE [LARGE SCALE GENOMIC DNA]</scope>
    <source>
        <strain evidence="12">Marx 270</strain>
    </source>
</reference>
<evidence type="ECO:0000256" key="8">
    <source>
        <dbReference type="ARBA" id="ARBA00023242"/>
    </source>
</evidence>
<keyword evidence="7" id="KW-0804">Transcription</keyword>
<dbReference type="STRING" id="870435.A0A0C3PHC6"/>
<dbReference type="Pfam" id="PF00867">
    <property type="entry name" value="XPG_I"/>
    <property type="match status" value="1"/>
</dbReference>
<keyword evidence="5" id="KW-0862">Zinc</keyword>
<evidence type="ECO:0000313" key="12">
    <source>
        <dbReference type="Proteomes" id="UP000054217"/>
    </source>
</evidence>
<dbReference type="GO" id="GO:0003677">
    <property type="term" value="F:DNA binding"/>
    <property type="evidence" value="ECO:0007669"/>
    <property type="project" value="UniProtKB-KW"/>
</dbReference>
<evidence type="ECO:0000256" key="6">
    <source>
        <dbReference type="ARBA" id="ARBA00023125"/>
    </source>
</evidence>
<proteinExistence type="predicted"/>
<name>A0A0C3PHC6_PISTI</name>
<dbReference type="SUPFAM" id="SSF88723">
    <property type="entry name" value="PIN domain-like"/>
    <property type="match status" value="1"/>
</dbReference>
<dbReference type="GO" id="GO:0005634">
    <property type="term" value="C:nucleus"/>
    <property type="evidence" value="ECO:0007669"/>
    <property type="project" value="UniProtKB-SubCell"/>
</dbReference>
<dbReference type="OrthoDB" id="2678758at2759"/>
<dbReference type="EMBL" id="KN831960">
    <property type="protein sequence ID" value="KIO07394.1"/>
    <property type="molecule type" value="Genomic_DNA"/>
</dbReference>
<keyword evidence="9" id="KW-0812">Transmembrane</keyword>
<evidence type="ECO:0000313" key="11">
    <source>
        <dbReference type="EMBL" id="KIO07394.1"/>
    </source>
</evidence>
<keyword evidence="6" id="KW-0238">DNA-binding</keyword>
<keyword evidence="3" id="KW-0479">Metal-binding</keyword>
<dbReference type="GO" id="GO:0004518">
    <property type="term" value="F:nuclease activity"/>
    <property type="evidence" value="ECO:0007669"/>
    <property type="project" value="InterPro"/>
</dbReference>
<comment type="subcellular location">
    <subcellularLocation>
        <location evidence="1">Nucleus</location>
    </subcellularLocation>
</comment>
<organism evidence="11 12">
    <name type="scientific">Pisolithus tinctorius Marx 270</name>
    <dbReference type="NCBI Taxonomy" id="870435"/>
    <lineage>
        <taxon>Eukaryota</taxon>
        <taxon>Fungi</taxon>
        <taxon>Dikarya</taxon>
        <taxon>Basidiomycota</taxon>
        <taxon>Agaricomycotina</taxon>
        <taxon>Agaricomycetes</taxon>
        <taxon>Agaricomycetidae</taxon>
        <taxon>Boletales</taxon>
        <taxon>Sclerodermatineae</taxon>
        <taxon>Pisolithaceae</taxon>
        <taxon>Pisolithus</taxon>
    </lineage>
</organism>
<keyword evidence="8" id="KW-0539">Nucleus</keyword>
<keyword evidence="9" id="KW-1133">Transmembrane helix</keyword>
<dbReference type="GO" id="GO:0006366">
    <property type="term" value="P:transcription by RNA polymerase II"/>
    <property type="evidence" value="ECO:0007669"/>
    <property type="project" value="InterPro"/>
</dbReference>
<dbReference type="PROSITE" id="PS00115">
    <property type="entry name" value="RNA_POL_II_REPEAT"/>
    <property type="match status" value="1"/>
</dbReference>
<evidence type="ECO:0000256" key="5">
    <source>
        <dbReference type="ARBA" id="ARBA00022833"/>
    </source>
</evidence>
<dbReference type="InterPro" id="IPR000684">
    <property type="entry name" value="RNA_pol_II_repeat_euk"/>
</dbReference>
<keyword evidence="9" id="KW-0472">Membrane</keyword>
<feature type="transmembrane region" description="Helical" evidence="9">
    <location>
        <begin position="28"/>
        <end position="51"/>
    </location>
</feature>
<dbReference type="Gene3D" id="3.40.50.1010">
    <property type="entry name" value="5'-nuclease"/>
    <property type="match status" value="1"/>
</dbReference>
<protein>
    <recommendedName>
        <fullName evidence="10">XPG-I domain-containing protein</fullName>
    </recommendedName>
</protein>
<dbReference type="Proteomes" id="UP000054217">
    <property type="component" value="Unassembled WGS sequence"/>
</dbReference>
<reference evidence="11 12" key="1">
    <citation type="submission" date="2014-04" db="EMBL/GenBank/DDBJ databases">
        <authorList>
            <consortium name="DOE Joint Genome Institute"/>
            <person name="Kuo A."/>
            <person name="Kohler A."/>
            <person name="Costa M.D."/>
            <person name="Nagy L.G."/>
            <person name="Floudas D."/>
            <person name="Copeland A."/>
            <person name="Barry K.W."/>
            <person name="Cichocki N."/>
            <person name="Veneault-Fourrey C."/>
            <person name="LaButti K."/>
            <person name="Lindquist E.A."/>
            <person name="Lipzen A."/>
            <person name="Lundell T."/>
            <person name="Morin E."/>
            <person name="Murat C."/>
            <person name="Sun H."/>
            <person name="Tunlid A."/>
            <person name="Henrissat B."/>
            <person name="Grigoriev I.V."/>
            <person name="Hibbett D.S."/>
            <person name="Martin F."/>
            <person name="Nordberg H.P."/>
            <person name="Cantor M.N."/>
            <person name="Hua S.X."/>
        </authorList>
    </citation>
    <scope>NUCLEOTIDE SEQUENCE [LARGE SCALE GENOMIC DNA]</scope>
    <source>
        <strain evidence="11 12">Marx 270</strain>
    </source>
</reference>
<dbReference type="HOGENOM" id="CLU_497919_0_0_1"/>
<evidence type="ECO:0000259" key="10">
    <source>
        <dbReference type="Pfam" id="PF00867"/>
    </source>
</evidence>
<dbReference type="InterPro" id="IPR029060">
    <property type="entry name" value="PIN-like_dom_sf"/>
</dbReference>
<evidence type="ECO:0000256" key="4">
    <source>
        <dbReference type="ARBA" id="ARBA00022737"/>
    </source>
</evidence>
<dbReference type="AlphaFoldDB" id="A0A0C3PHC6"/>